<dbReference type="PANTHER" id="PTHR12895">
    <property type="entry name" value="DYMECLIN"/>
    <property type="match status" value="1"/>
</dbReference>
<dbReference type="EC" id="3.4.25.1" evidence="4"/>
<keyword evidence="11" id="KW-0647">Proteasome</keyword>
<keyword evidence="6" id="KW-0963">Cytoplasm</keyword>
<dbReference type="Proteomes" id="UP000719412">
    <property type="component" value="Unassembled WGS sequence"/>
</dbReference>
<dbReference type="AlphaFoldDB" id="A0A8J6LB42"/>
<evidence type="ECO:0000256" key="16">
    <source>
        <dbReference type="PIRSR" id="PIRSR600243-1"/>
    </source>
</evidence>
<keyword evidence="8" id="KW-0888">Threonine protease</keyword>
<keyword evidence="13" id="KW-0539">Nucleus</keyword>
<dbReference type="GO" id="GO:0005839">
    <property type="term" value="C:proteasome core complex"/>
    <property type="evidence" value="ECO:0007669"/>
    <property type="project" value="InterPro"/>
</dbReference>
<dbReference type="GO" id="GO:0005634">
    <property type="term" value="C:nucleus"/>
    <property type="evidence" value="ECO:0007669"/>
    <property type="project" value="UniProtKB-SubCell"/>
</dbReference>
<evidence type="ECO:0000256" key="1">
    <source>
        <dbReference type="ARBA" id="ARBA00001198"/>
    </source>
</evidence>
<dbReference type="GO" id="GO:0007030">
    <property type="term" value="P:Golgi organization"/>
    <property type="evidence" value="ECO:0007669"/>
    <property type="project" value="TreeGrafter"/>
</dbReference>
<reference evidence="17" key="1">
    <citation type="journal article" date="2020" name="J Insects Food Feed">
        <title>The yellow mealworm (Tenebrio molitor) genome: a resource for the emerging insects as food and feed industry.</title>
        <authorList>
            <person name="Eriksson T."/>
            <person name="Andere A."/>
            <person name="Kelstrup H."/>
            <person name="Emery V."/>
            <person name="Picard C."/>
        </authorList>
    </citation>
    <scope>NUCLEOTIDE SEQUENCE</scope>
    <source>
        <strain evidence="17">Stoneville</strain>
        <tissue evidence="17">Whole head</tissue>
    </source>
</reference>
<evidence type="ECO:0000256" key="14">
    <source>
        <dbReference type="ARBA" id="ARBA00023288"/>
    </source>
</evidence>
<evidence type="ECO:0000256" key="12">
    <source>
        <dbReference type="ARBA" id="ARBA00023145"/>
    </source>
</evidence>
<dbReference type="InterPro" id="IPR029055">
    <property type="entry name" value="Ntn_hydrolases_N"/>
</dbReference>
<feature type="active site" description="Nucleophile" evidence="16">
    <location>
        <position position="618"/>
    </location>
</feature>
<organism evidence="17 18">
    <name type="scientific">Tenebrio molitor</name>
    <name type="common">Yellow mealworm beetle</name>
    <dbReference type="NCBI Taxonomy" id="7067"/>
    <lineage>
        <taxon>Eukaryota</taxon>
        <taxon>Metazoa</taxon>
        <taxon>Ecdysozoa</taxon>
        <taxon>Arthropoda</taxon>
        <taxon>Hexapoda</taxon>
        <taxon>Insecta</taxon>
        <taxon>Pterygota</taxon>
        <taxon>Neoptera</taxon>
        <taxon>Endopterygota</taxon>
        <taxon>Coleoptera</taxon>
        <taxon>Polyphaga</taxon>
        <taxon>Cucujiformia</taxon>
        <taxon>Tenebrionidae</taxon>
        <taxon>Tenebrio</taxon>
    </lineage>
</organism>
<dbReference type="InterPro" id="IPR019142">
    <property type="entry name" value="Dymeclin"/>
</dbReference>
<evidence type="ECO:0000256" key="11">
    <source>
        <dbReference type="ARBA" id="ARBA00022942"/>
    </source>
</evidence>
<accession>A0A8J6LB42</accession>
<proteinExistence type="inferred from homology"/>
<evidence type="ECO:0000256" key="6">
    <source>
        <dbReference type="ARBA" id="ARBA00022490"/>
    </source>
</evidence>
<keyword evidence="18" id="KW-1185">Reference proteome</keyword>
<evidence type="ECO:0000256" key="3">
    <source>
        <dbReference type="ARBA" id="ARBA00010603"/>
    </source>
</evidence>
<dbReference type="GO" id="GO:0004298">
    <property type="term" value="F:threonine-type endopeptidase activity"/>
    <property type="evidence" value="ECO:0007669"/>
    <property type="project" value="UniProtKB-KW"/>
</dbReference>
<evidence type="ECO:0000256" key="8">
    <source>
        <dbReference type="ARBA" id="ARBA00022698"/>
    </source>
</evidence>
<dbReference type="SUPFAM" id="SSF56235">
    <property type="entry name" value="N-terminal nucleophile aminohydrolases (Ntn hydrolases)"/>
    <property type="match status" value="1"/>
</dbReference>
<dbReference type="InterPro" id="IPR000243">
    <property type="entry name" value="Pept_T1A_subB"/>
</dbReference>
<dbReference type="GO" id="GO:0005794">
    <property type="term" value="C:Golgi apparatus"/>
    <property type="evidence" value="ECO:0007669"/>
    <property type="project" value="TreeGrafter"/>
</dbReference>
<dbReference type="Pfam" id="PF00227">
    <property type="entry name" value="Proteasome"/>
    <property type="match status" value="1"/>
</dbReference>
<comment type="subunit">
    <text evidence="15">The 26S proteasome consists of a 20S proteasome core and two 19S regulatory subunits. The 20S proteasome core is composed of 28 subunits that are arranged in four stacked rings, resulting in a barrel-shaped structure. The two end rings are each formed by seven alpha subunits, and the two central rings are each formed by seven beta subunits. The catalytic chamber with the active sites is on the inside of the barrel.</text>
</comment>
<dbReference type="FunFam" id="3.60.20.10:FF:000010">
    <property type="entry name" value="Proteasome subunit beta type-1"/>
    <property type="match status" value="1"/>
</dbReference>
<evidence type="ECO:0000313" key="17">
    <source>
        <dbReference type="EMBL" id="KAH0813832.1"/>
    </source>
</evidence>
<keyword evidence="12" id="KW-0865">Zymogen</keyword>
<keyword evidence="9" id="KW-0519">Myristate</keyword>
<evidence type="ECO:0000256" key="13">
    <source>
        <dbReference type="ARBA" id="ARBA00023242"/>
    </source>
</evidence>
<evidence type="ECO:0000256" key="5">
    <source>
        <dbReference type="ARBA" id="ARBA00015736"/>
    </source>
</evidence>
<dbReference type="InterPro" id="IPR001353">
    <property type="entry name" value="Proteasome_sua/b"/>
</dbReference>
<comment type="similarity">
    <text evidence="3">Belongs to the dymeclin family.</text>
</comment>
<dbReference type="InterPro" id="IPR023333">
    <property type="entry name" value="Proteasome_suB-type"/>
</dbReference>
<dbReference type="Pfam" id="PF09742">
    <property type="entry name" value="Dymeclin"/>
    <property type="match status" value="2"/>
</dbReference>
<sequence length="817" mass="91543">MGTAVSKNLDLSTNDYLLKFVSSQPISQNDPFWNRFVAFNISPPMTSNDQLALESKIENLCQLLLKNNQTSGNFGSIIDVFLARSSELLAATNTDASLFIWQLFNILFIIRCVLKFLTETVTEEQLTEQVEYNGNGTRLESFIDSLVKIIVDVEVKDSTYGIHLEAVTTLLVFLSVQLHSGQKSDQSNIYRLIMRGRHTTHAPVLIKSLLINYMNQEKVPAGYGANTGHSVVLGIAAELWSILTFSRKSDEVSVSESSDYQELIISTCLDISSYLQKLKNIVWYTERNLTEVSLGGLLVLVVIRTVQYNMLKMRDKYLHTNCLAALANMSAQFRDLHPYVSQRLVSLFETLAKRYQKLSTKLLNGKSAKHTELAITVVQDGDDMEQDITVLEEVLRMVLEIFNSCLSSQLVNNPNLVYTLLYNKHIFEPFKENAAFQDIIQNIAIIINYFSNLLDNKTQQNEVDAYQVLNVIQQGAKRWPKDKLKVMSHLSVVDAPCIFCDEPFTKDKAGEKWIRCSSCLKWPHIAIFKHRAHEQEKEFLLKISRGFDREECQEIKRKIPPLCAVVVVLIEDPSMERLKKVADFISPFTPVHKMLSVRGEYGMNTESDWMNAAHSTGTSIMAAEFDGGVVIGADSRTTTGAYIANRVTDKLTKVTDHIYCCRSGSAADTQAIADIVAYHLNFHGMELGEEPIVETGASVFQELCYNYRDSLMAGILVAGWDKRKGGQVYSIPIGGMCVRQQVSIGGSGSSYVYGFVDANYKPGMTKEECVKFITETLALAMSRDGSSGGVVRLGIITEDGIERRVVLGDKLPKFFEG</sequence>
<dbReference type="PRINTS" id="PR00141">
    <property type="entry name" value="PROTEASOME"/>
</dbReference>
<dbReference type="CDD" id="cd03762">
    <property type="entry name" value="proteasome_beta_type_6"/>
    <property type="match status" value="1"/>
</dbReference>
<keyword evidence="14" id="KW-0449">Lipoprotein</keyword>
<keyword evidence="10" id="KW-0378">Hydrolase</keyword>
<evidence type="ECO:0000256" key="7">
    <source>
        <dbReference type="ARBA" id="ARBA00022670"/>
    </source>
</evidence>
<dbReference type="Gene3D" id="3.60.20.10">
    <property type="entry name" value="Glutamine Phosphoribosylpyrophosphate, subunit 1, domain 1"/>
    <property type="match status" value="1"/>
</dbReference>
<comment type="caution">
    <text evidence="17">The sequence shown here is derived from an EMBL/GenBank/DDBJ whole genome shotgun (WGS) entry which is preliminary data.</text>
</comment>
<evidence type="ECO:0000256" key="15">
    <source>
        <dbReference type="ARBA" id="ARBA00026071"/>
    </source>
</evidence>
<comment type="catalytic activity">
    <reaction evidence="1">
        <text>Cleavage of peptide bonds with very broad specificity.</text>
        <dbReference type="EC" id="3.4.25.1"/>
    </reaction>
</comment>
<name>A0A8J6LB42_TENMO</name>
<evidence type="ECO:0000256" key="4">
    <source>
        <dbReference type="ARBA" id="ARBA00012039"/>
    </source>
</evidence>
<keyword evidence="7" id="KW-0645">Protease</keyword>
<dbReference type="PROSITE" id="PS51476">
    <property type="entry name" value="PROTEASOME_BETA_2"/>
    <property type="match status" value="1"/>
</dbReference>
<comment type="subcellular location">
    <subcellularLocation>
        <location evidence="2">Nucleus</location>
    </subcellularLocation>
</comment>
<dbReference type="EMBL" id="JABDTM020024914">
    <property type="protein sequence ID" value="KAH0813832.1"/>
    <property type="molecule type" value="Genomic_DNA"/>
</dbReference>
<evidence type="ECO:0000256" key="10">
    <source>
        <dbReference type="ARBA" id="ARBA00022801"/>
    </source>
</evidence>
<evidence type="ECO:0000256" key="9">
    <source>
        <dbReference type="ARBA" id="ARBA00022707"/>
    </source>
</evidence>
<gene>
    <name evidence="17" type="ORF">GEV33_008958</name>
</gene>
<evidence type="ECO:0000313" key="18">
    <source>
        <dbReference type="Proteomes" id="UP000719412"/>
    </source>
</evidence>
<evidence type="ECO:0000256" key="2">
    <source>
        <dbReference type="ARBA" id="ARBA00004123"/>
    </source>
</evidence>
<reference evidence="17" key="2">
    <citation type="submission" date="2021-08" db="EMBL/GenBank/DDBJ databases">
        <authorList>
            <person name="Eriksson T."/>
        </authorList>
    </citation>
    <scope>NUCLEOTIDE SEQUENCE</scope>
    <source>
        <strain evidence="17">Stoneville</strain>
        <tissue evidence="17">Whole head</tissue>
    </source>
</reference>
<dbReference type="GO" id="GO:0051603">
    <property type="term" value="P:proteolysis involved in protein catabolic process"/>
    <property type="evidence" value="ECO:0007669"/>
    <property type="project" value="InterPro"/>
</dbReference>
<protein>
    <recommendedName>
        <fullName evidence="5">Dymeclin</fullName>
        <ecNumber evidence="4">3.4.25.1</ecNumber>
    </recommendedName>
</protein>
<dbReference type="PANTHER" id="PTHR12895:SF9">
    <property type="entry name" value="DYMECLIN"/>
    <property type="match status" value="1"/>
</dbReference>